<proteinExistence type="predicted"/>
<evidence type="ECO:0000313" key="2">
    <source>
        <dbReference type="Proteomes" id="UP000187408"/>
    </source>
</evidence>
<dbReference type="RefSeq" id="WP_076712831.1">
    <property type="nucleotide sequence ID" value="NZ_MOEN01000011.1"/>
</dbReference>
<dbReference type="EMBL" id="MOEN01000011">
    <property type="protein sequence ID" value="OMH40665.1"/>
    <property type="molecule type" value="Genomic_DNA"/>
</dbReference>
<protein>
    <submittedName>
        <fullName evidence="1">Uncharacterized protein</fullName>
    </submittedName>
</protein>
<dbReference type="GO" id="GO:0006231">
    <property type="term" value="P:dTMP biosynthetic process"/>
    <property type="evidence" value="ECO:0007669"/>
    <property type="project" value="InterPro"/>
</dbReference>
<dbReference type="Pfam" id="PF02511">
    <property type="entry name" value="Thy1"/>
    <property type="match status" value="1"/>
</dbReference>
<dbReference type="InterPro" id="IPR003669">
    <property type="entry name" value="Thymidylate_synthase_ThyX"/>
</dbReference>
<dbReference type="SUPFAM" id="SSF69796">
    <property type="entry name" value="Thymidylate synthase-complementing protein Thy1"/>
    <property type="match status" value="1"/>
</dbReference>
<comment type="caution">
    <text evidence="1">The sequence shown here is derived from an EMBL/GenBank/DDBJ whole genome shotgun (WGS) entry which is preliminary data.</text>
</comment>
<gene>
    <name evidence="1" type="ORF">BLW93_04025</name>
</gene>
<dbReference type="GO" id="GO:0050660">
    <property type="term" value="F:flavin adenine dinucleotide binding"/>
    <property type="evidence" value="ECO:0007669"/>
    <property type="project" value="InterPro"/>
</dbReference>
<evidence type="ECO:0000313" key="1">
    <source>
        <dbReference type="EMBL" id="OMH40665.1"/>
    </source>
</evidence>
<reference evidence="1 2" key="1">
    <citation type="submission" date="2016-10" db="EMBL/GenBank/DDBJ databases">
        <title>Genome sequence of a sulfur-reducing bacterium Desulfurobacterium indicum K6013.</title>
        <authorList>
            <person name="Cao J."/>
            <person name="Shao Z."/>
            <person name="Alain K."/>
            <person name="Jebbar M."/>
        </authorList>
    </citation>
    <scope>NUCLEOTIDE SEQUENCE [LARGE SCALE GENOMIC DNA]</scope>
    <source>
        <strain evidence="1 2">K6013</strain>
    </source>
</reference>
<sequence>MEIKLISSTQNILKTVSTAARVCYSGLSVDELLSKFSPEDNQKLIKKVTGMGHLSVVEHAVFTFFVSKSLKEELFSIITEKPYLSISHIENGFIVTLNLRTMKELQTLFPEFKFTKAVAEYIPDWLF</sequence>
<dbReference type="AlphaFoldDB" id="A0A1R1MLH4"/>
<dbReference type="Proteomes" id="UP000187408">
    <property type="component" value="Unassembled WGS sequence"/>
</dbReference>
<name>A0A1R1MLH4_9BACT</name>
<accession>A0A1R1MLH4</accession>
<dbReference type="InterPro" id="IPR036098">
    <property type="entry name" value="Thymidylate_synthase_ThyX_sf"/>
</dbReference>
<dbReference type="STRING" id="1914305.BLW93_04025"/>
<dbReference type="Gene3D" id="3.30.1360.170">
    <property type="match status" value="1"/>
</dbReference>
<organism evidence="1 2">
    <name type="scientific">Desulfurobacterium indicum</name>
    <dbReference type="NCBI Taxonomy" id="1914305"/>
    <lineage>
        <taxon>Bacteria</taxon>
        <taxon>Pseudomonadati</taxon>
        <taxon>Aquificota</taxon>
        <taxon>Aquificia</taxon>
        <taxon>Desulfurobacteriales</taxon>
        <taxon>Desulfurobacteriaceae</taxon>
        <taxon>Desulfurobacterium</taxon>
    </lineage>
</organism>
<dbReference type="OrthoDB" id="14172at2"/>
<dbReference type="GO" id="GO:0050797">
    <property type="term" value="F:thymidylate synthase (FAD) activity"/>
    <property type="evidence" value="ECO:0007669"/>
    <property type="project" value="InterPro"/>
</dbReference>
<keyword evidence="2" id="KW-1185">Reference proteome</keyword>